<comment type="caution">
    <text evidence="3">The sequence shown here is derived from an EMBL/GenBank/DDBJ whole genome shotgun (WGS) entry which is preliminary data.</text>
</comment>
<proteinExistence type="predicted"/>
<evidence type="ECO:0000256" key="1">
    <source>
        <dbReference type="SAM" id="Phobius"/>
    </source>
</evidence>
<dbReference type="SUPFAM" id="SSF53448">
    <property type="entry name" value="Nucleotide-diphospho-sugar transferases"/>
    <property type="match status" value="1"/>
</dbReference>
<dbReference type="PATRIC" id="fig|135826.4.peg.2049"/>
<dbReference type="Pfam" id="PF00535">
    <property type="entry name" value="Glycos_transf_2"/>
    <property type="match status" value="1"/>
</dbReference>
<dbReference type="InterPro" id="IPR029044">
    <property type="entry name" value="Nucleotide-diphossugar_trans"/>
</dbReference>
<protein>
    <recommendedName>
        <fullName evidence="2">Glycosyltransferase 2-like domain-containing protein</fullName>
    </recommendedName>
</protein>
<keyword evidence="1" id="KW-1133">Transmembrane helix</keyword>
<dbReference type="PANTHER" id="PTHR43630:SF2">
    <property type="entry name" value="GLYCOSYLTRANSFERASE"/>
    <property type="match status" value="1"/>
</dbReference>
<dbReference type="CDD" id="cd06423">
    <property type="entry name" value="CESA_like"/>
    <property type="match status" value="1"/>
</dbReference>
<dbReference type="RefSeq" id="WP_041122627.1">
    <property type="nucleotide sequence ID" value="NZ_JXRQ01000018.1"/>
</dbReference>
<dbReference type="EMBL" id="JXRQ01000018">
    <property type="protein sequence ID" value="KIL48843.1"/>
    <property type="molecule type" value="Genomic_DNA"/>
</dbReference>
<accession>A0A0C2VXZ9</accession>
<sequence>MIIYIFILLLFLFVTIINIFTMPRLKKAVENESSKVSFLIPMRNEEKNVKGVIDSVLRSDYLNREVIVLNDQSEDRTAEILSSYGDSIKVMNGRPLPENWVGKVHACHQLSKEANGDFLCFVDADLRLDQRAVSRALYLLKKKNAALITGFPKFPAHSFLAKLLVPLQHFFVFFHLPNFMANYTTLPAFTAAHGAFMLFEKEAYFKSSGHESVKSSLVEDIHITRHLKSEGYTCILSNVSSHITCDMYETNSEVWEGFSKNIFTGLGRNVPAAVAVSVFYLCFYFLPLPLAITGILVENYMWIVPLMIVFLQVFVIDLSTGQTKFHFLYMPLSAVALVILLLASMRKSLTGKGYTWKGRTYN</sequence>
<dbReference type="InterPro" id="IPR001173">
    <property type="entry name" value="Glyco_trans_2-like"/>
</dbReference>
<evidence type="ECO:0000313" key="4">
    <source>
        <dbReference type="Proteomes" id="UP000031950"/>
    </source>
</evidence>
<dbReference type="OrthoDB" id="9806525at2"/>
<evidence type="ECO:0000259" key="2">
    <source>
        <dbReference type="Pfam" id="PF00535"/>
    </source>
</evidence>
<feature type="transmembrane region" description="Helical" evidence="1">
    <location>
        <begin position="325"/>
        <end position="343"/>
    </location>
</feature>
<dbReference type="PANTHER" id="PTHR43630">
    <property type="entry name" value="POLY-BETA-1,6-N-ACETYL-D-GLUCOSAMINE SYNTHASE"/>
    <property type="match status" value="1"/>
</dbReference>
<dbReference type="Proteomes" id="UP000031950">
    <property type="component" value="Unassembled WGS sequence"/>
</dbReference>
<evidence type="ECO:0000313" key="3">
    <source>
        <dbReference type="EMBL" id="KIL48843.1"/>
    </source>
</evidence>
<gene>
    <name evidence="3" type="ORF">KP77_20540</name>
</gene>
<organism evidence="3 4">
    <name type="scientific">Jeotgalibacillus alimentarius</name>
    <dbReference type="NCBI Taxonomy" id="135826"/>
    <lineage>
        <taxon>Bacteria</taxon>
        <taxon>Bacillati</taxon>
        <taxon>Bacillota</taxon>
        <taxon>Bacilli</taxon>
        <taxon>Bacillales</taxon>
        <taxon>Caryophanaceae</taxon>
        <taxon>Jeotgalibacillus</taxon>
    </lineage>
</organism>
<reference evidence="3 4" key="1">
    <citation type="submission" date="2015-01" db="EMBL/GenBank/DDBJ databases">
        <title>Genome sequence of Jeotgalibacillus alimentarius.</title>
        <authorList>
            <person name="Goh K.M."/>
            <person name="Chan K.-G."/>
            <person name="Yaakop A.S."/>
            <person name="Ee R."/>
            <person name="Gan H.M."/>
            <person name="Chan C.S."/>
        </authorList>
    </citation>
    <scope>NUCLEOTIDE SEQUENCE [LARGE SCALE GENOMIC DNA]</scope>
    <source>
        <strain evidence="3 4">YKJ-13</strain>
    </source>
</reference>
<keyword evidence="1" id="KW-0812">Transmembrane</keyword>
<dbReference type="AlphaFoldDB" id="A0A0C2VXZ9"/>
<keyword evidence="1" id="KW-0472">Membrane</keyword>
<keyword evidence="4" id="KW-1185">Reference proteome</keyword>
<feature type="transmembrane region" description="Helical" evidence="1">
    <location>
        <begin position="300"/>
        <end position="319"/>
    </location>
</feature>
<dbReference type="Gene3D" id="3.90.550.10">
    <property type="entry name" value="Spore Coat Polysaccharide Biosynthesis Protein SpsA, Chain A"/>
    <property type="match status" value="1"/>
</dbReference>
<feature type="domain" description="Glycosyltransferase 2-like" evidence="2">
    <location>
        <begin position="37"/>
        <end position="204"/>
    </location>
</feature>
<dbReference type="STRING" id="135826.KP77_20540"/>
<feature type="transmembrane region" description="Helical" evidence="1">
    <location>
        <begin position="270"/>
        <end position="288"/>
    </location>
</feature>
<name>A0A0C2VXZ9_9BACL</name>